<name>A0AAU7DEC6_9BACT</name>
<evidence type="ECO:0000313" key="2">
    <source>
        <dbReference type="EMBL" id="XBH15731.1"/>
    </source>
</evidence>
<dbReference type="CDD" id="cd00761">
    <property type="entry name" value="Glyco_tranf_GTA_type"/>
    <property type="match status" value="1"/>
</dbReference>
<evidence type="ECO:0000259" key="1">
    <source>
        <dbReference type="Pfam" id="PF00535"/>
    </source>
</evidence>
<reference evidence="2" key="1">
    <citation type="submission" date="2023-03" db="EMBL/GenBank/DDBJ databases">
        <title>Edaphobacter sp.</title>
        <authorList>
            <person name="Huber K.J."/>
            <person name="Papendorf J."/>
            <person name="Pilke C."/>
            <person name="Bunk B."/>
            <person name="Sproeer C."/>
            <person name="Pester M."/>
        </authorList>
    </citation>
    <scope>NUCLEOTIDE SEQUENCE</scope>
    <source>
        <strain evidence="2">DSM 110680</strain>
    </source>
</reference>
<dbReference type="RefSeq" id="WP_348260962.1">
    <property type="nucleotide sequence ID" value="NZ_CP121196.1"/>
</dbReference>
<dbReference type="PANTHER" id="PTHR43685">
    <property type="entry name" value="GLYCOSYLTRANSFERASE"/>
    <property type="match status" value="1"/>
</dbReference>
<accession>A0AAU7DEC6</accession>
<dbReference type="EMBL" id="CP121196">
    <property type="protein sequence ID" value="XBH15731.1"/>
    <property type="molecule type" value="Genomic_DNA"/>
</dbReference>
<keyword evidence="2" id="KW-0808">Transferase</keyword>
<dbReference type="InterPro" id="IPR029044">
    <property type="entry name" value="Nucleotide-diphossugar_trans"/>
</dbReference>
<sequence length="314" mass="35455">MNLPLRPPNNQPTVESREPDRSVCVVICTRNRPASLRRCLAAVSRLDQPPEQILVVDNSEGTNDTFEIAREYGTRYTIEPVRGLSRARNRGLTECDTDFIAFLDDDVVPAPDWLGHLLEPFSVGRIGATAGRVITPDSQINDELEKSPRTLNNQVPHWFEIATFGGLGLGANMAFRKRTLPIQQLFDERLGRGAPLEIGEESYAFARLLEQGSHIAYVPTAIVYHPPLSRGSIQHEARNSFAYWLLLFAEFPGQRMNIFHFLVRRLRGQPLDWPRHPQEPGDIVSSSVPILLLAAIKGLWLFIHTPKHRRFGNN</sequence>
<dbReference type="Gene3D" id="3.90.550.10">
    <property type="entry name" value="Spore Coat Polysaccharide Biosynthesis Protein SpsA, Chain A"/>
    <property type="match status" value="1"/>
</dbReference>
<dbReference type="InterPro" id="IPR001173">
    <property type="entry name" value="Glyco_trans_2-like"/>
</dbReference>
<dbReference type="PANTHER" id="PTHR43685:SF14">
    <property type="entry name" value="GLYCOSYLTRANSFERASE 2-LIKE DOMAIN-CONTAINING PROTEIN"/>
    <property type="match status" value="1"/>
</dbReference>
<organism evidence="2">
    <name type="scientific">Telmatobacter sp. DSM 110680</name>
    <dbReference type="NCBI Taxonomy" id="3036704"/>
    <lineage>
        <taxon>Bacteria</taxon>
        <taxon>Pseudomonadati</taxon>
        <taxon>Acidobacteriota</taxon>
        <taxon>Terriglobia</taxon>
        <taxon>Terriglobales</taxon>
        <taxon>Acidobacteriaceae</taxon>
        <taxon>Telmatobacter</taxon>
    </lineage>
</organism>
<protein>
    <submittedName>
        <fullName evidence="2">Glycosyltransferase family A protein</fullName>
        <ecNumber evidence="2">2.4.-.-</ecNumber>
    </submittedName>
</protein>
<gene>
    <name evidence="2" type="ORF">P8935_14245</name>
</gene>
<proteinExistence type="predicted"/>
<dbReference type="AlphaFoldDB" id="A0AAU7DEC6"/>
<dbReference type="SUPFAM" id="SSF53448">
    <property type="entry name" value="Nucleotide-diphospho-sugar transferases"/>
    <property type="match status" value="1"/>
</dbReference>
<dbReference type="InterPro" id="IPR050834">
    <property type="entry name" value="Glycosyltransf_2"/>
</dbReference>
<dbReference type="EC" id="2.4.-.-" evidence="2"/>
<dbReference type="GO" id="GO:0016757">
    <property type="term" value="F:glycosyltransferase activity"/>
    <property type="evidence" value="ECO:0007669"/>
    <property type="project" value="UniProtKB-KW"/>
</dbReference>
<dbReference type="Pfam" id="PF00535">
    <property type="entry name" value="Glycos_transf_2"/>
    <property type="match status" value="1"/>
</dbReference>
<feature type="domain" description="Glycosyltransferase 2-like" evidence="1">
    <location>
        <begin position="24"/>
        <end position="143"/>
    </location>
</feature>
<keyword evidence="2" id="KW-0328">Glycosyltransferase</keyword>